<dbReference type="InterPro" id="IPR036412">
    <property type="entry name" value="HAD-like_sf"/>
</dbReference>
<dbReference type="Gene3D" id="1.10.150.240">
    <property type="entry name" value="Putative phosphatase, domain 2"/>
    <property type="match status" value="1"/>
</dbReference>
<protein>
    <submittedName>
        <fullName evidence="1">HAD family phosphatase</fullName>
    </submittedName>
</protein>
<dbReference type="SFLD" id="SFLDG01129">
    <property type="entry name" value="C1.5:_HAD__Beta-PGM__Phosphata"/>
    <property type="match status" value="1"/>
</dbReference>
<proteinExistence type="predicted"/>
<dbReference type="PRINTS" id="PR00413">
    <property type="entry name" value="HADHALOGNASE"/>
</dbReference>
<dbReference type="InterPro" id="IPR051806">
    <property type="entry name" value="HAD-like_SPP"/>
</dbReference>
<dbReference type="PANTHER" id="PTHR43481:SF4">
    <property type="entry name" value="GLYCEROL-1-PHOSPHATE PHOSPHOHYDROLASE 1-RELATED"/>
    <property type="match status" value="1"/>
</dbReference>
<dbReference type="Gene3D" id="3.40.50.1000">
    <property type="entry name" value="HAD superfamily/HAD-like"/>
    <property type="match status" value="1"/>
</dbReference>
<dbReference type="Pfam" id="PF00702">
    <property type="entry name" value="Hydrolase"/>
    <property type="match status" value="1"/>
</dbReference>
<comment type="caution">
    <text evidence="1">The sequence shown here is derived from an EMBL/GenBank/DDBJ whole genome shotgun (WGS) entry which is preliminary data.</text>
</comment>
<dbReference type="EMBL" id="JADIXZ010000003">
    <property type="protein sequence ID" value="MBK6300174.1"/>
    <property type="molecule type" value="Genomic_DNA"/>
</dbReference>
<dbReference type="GO" id="GO:0050308">
    <property type="term" value="F:sugar-phosphatase activity"/>
    <property type="evidence" value="ECO:0007669"/>
    <property type="project" value="TreeGrafter"/>
</dbReference>
<evidence type="ECO:0000313" key="1">
    <source>
        <dbReference type="EMBL" id="MBK6300174.1"/>
    </source>
</evidence>
<dbReference type="InterPro" id="IPR006439">
    <property type="entry name" value="HAD-SF_hydro_IA"/>
</dbReference>
<reference evidence="1 2" key="1">
    <citation type="submission" date="2020-10" db="EMBL/GenBank/DDBJ databases">
        <title>Connecting structure to function with the recovery of over 1000 high-quality activated sludge metagenome-assembled genomes encoding full-length rRNA genes using long-read sequencing.</title>
        <authorList>
            <person name="Singleton C.M."/>
            <person name="Petriglieri F."/>
            <person name="Kristensen J.M."/>
            <person name="Kirkegaard R.H."/>
            <person name="Michaelsen T.Y."/>
            <person name="Andersen M.H."/>
            <person name="Karst S.M."/>
            <person name="Dueholm M.S."/>
            <person name="Nielsen P.H."/>
            <person name="Albertsen M."/>
        </authorList>
    </citation>
    <scope>NUCLEOTIDE SEQUENCE [LARGE SCALE GENOMIC DNA]</scope>
    <source>
        <strain evidence="1">AalE_18-Q3-R2-46_BAT3C.188</strain>
    </source>
</reference>
<dbReference type="PANTHER" id="PTHR43481">
    <property type="entry name" value="FRUCTOSE-1-PHOSPHATE PHOSPHATASE"/>
    <property type="match status" value="1"/>
</dbReference>
<dbReference type="Proteomes" id="UP000718281">
    <property type="component" value="Unassembled WGS sequence"/>
</dbReference>
<dbReference type="InterPro" id="IPR023214">
    <property type="entry name" value="HAD_sf"/>
</dbReference>
<dbReference type="InterPro" id="IPR023198">
    <property type="entry name" value="PGP-like_dom2"/>
</dbReference>
<dbReference type="CDD" id="cd07505">
    <property type="entry name" value="HAD_BPGM-like"/>
    <property type="match status" value="1"/>
</dbReference>
<accession>A0A934X4R5</accession>
<dbReference type="AlphaFoldDB" id="A0A934X4R5"/>
<dbReference type="SFLD" id="SFLDS00003">
    <property type="entry name" value="Haloacid_Dehalogenase"/>
    <property type="match status" value="1"/>
</dbReference>
<gene>
    <name evidence="1" type="ORF">IPF40_03675</name>
</gene>
<name>A0A934X4R5_9MICO</name>
<dbReference type="SUPFAM" id="SSF56784">
    <property type="entry name" value="HAD-like"/>
    <property type="match status" value="1"/>
</dbReference>
<organism evidence="1 2">
    <name type="scientific">Candidatus Phosphoribacter hodrii</name>
    <dbReference type="NCBI Taxonomy" id="2953743"/>
    <lineage>
        <taxon>Bacteria</taxon>
        <taxon>Bacillati</taxon>
        <taxon>Actinomycetota</taxon>
        <taxon>Actinomycetes</taxon>
        <taxon>Micrococcales</taxon>
        <taxon>Dermatophilaceae</taxon>
        <taxon>Candidatus Phosphoribacter</taxon>
    </lineage>
</organism>
<sequence length="226" mass="23729">MSARLPAAVLWDLDGTLVDSEAYWVLEERALVEDFGGVWTEADAFALVGRALTDSAAYIKDHSPVDLPIDELVDRLVTGVVRRIRAEVPWRPGARELLTALREAGVPTALVTMSYRPITDAIGDALPGGAFDLIVSGEDVTHGKPHPEPYLRGAAGLGLAPEECIAIEDSEPGARSASAAGAQTIVVPSVKPVPRMPGVVQIPTLVGVSPTDLVGLPGFAALPTRS</sequence>
<evidence type="ECO:0000313" key="2">
    <source>
        <dbReference type="Proteomes" id="UP000718281"/>
    </source>
</evidence>
<dbReference type="NCBIfam" id="TIGR01509">
    <property type="entry name" value="HAD-SF-IA-v3"/>
    <property type="match status" value="1"/>
</dbReference>